<accession>A0A0K8MHW2</accession>
<dbReference type="Proteomes" id="UP000253891">
    <property type="component" value="Unassembled WGS sequence"/>
</dbReference>
<feature type="transmembrane region" description="Helical" evidence="1">
    <location>
        <begin position="29"/>
        <end position="49"/>
    </location>
</feature>
<reference evidence="2 3" key="1">
    <citation type="journal article" date="2015" name="BMC Genomics">
        <title>Comparative genomics of Fructobacillus spp. and Leuconostoc spp. reveals niche-specific evolution of Fructobacillus spp.</title>
        <authorList>
            <person name="Endo A."/>
            <person name="Tanizawa Y."/>
            <person name="Tanaka N."/>
            <person name="Maeno S."/>
            <person name="Kumar H."/>
            <person name="Shiwa Y."/>
            <person name="Okada S."/>
            <person name="Yoshikawa H."/>
            <person name="Dicks L."/>
            <person name="Nakagawa J."/>
            <person name="Arita M."/>
        </authorList>
    </citation>
    <scope>NUCLEOTIDE SEQUENCE [LARGE SCALE GENOMIC DNA]</scope>
    <source>
        <strain evidence="2 3">JCM 12225</strain>
    </source>
</reference>
<dbReference type="EMBL" id="DF968005">
    <property type="protein sequence ID" value="GAP00162.1"/>
    <property type="molecule type" value="Genomic_DNA"/>
</dbReference>
<sequence length="200" mass="21152">MNGQGQLLRVKDGSEVREKKLPAIAYDRLLVGMMVALAFYMVGLLLHYLVPSINSFAFLILVAITAKGLNIVPSYYEDSAVLFGQMIVQTMTKALLAGVGLALLDLSALMQTLTWQLVVCVVVSVVTIALVAGYLGHLVGLYPVEAAVTGGLVNNSMGGTGNVAVLSAANRMNLIAFAQMGNRIGGAIVLVIAGFYIMIF</sequence>
<feature type="transmembrane region" description="Helical" evidence="1">
    <location>
        <begin position="115"/>
        <end position="135"/>
    </location>
</feature>
<protein>
    <submittedName>
        <fullName evidence="2">CCS family citrate carrier protein</fullName>
    </submittedName>
</protein>
<evidence type="ECO:0000313" key="3">
    <source>
        <dbReference type="Proteomes" id="UP000253891"/>
    </source>
</evidence>
<evidence type="ECO:0000256" key="1">
    <source>
        <dbReference type="SAM" id="Phobius"/>
    </source>
</evidence>
<gene>
    <name evidence="2" type="ORF">FFIC_281710</name>
</gene>
<keyword evidence="1" id="KW-0472">Membrane</keyword>
<dbReference type="Pfam" id="PF03390">
    <property type="entry name" value="2HCT"/>
    <property type="match status" value="1"/>
</dbReference>
<proteinExistence type="predicted"/>
<keyword evidence="1" id="KW-0812">Transmembrane</keyword>
<dbReference type="AlphaFoldDB" id="A0A0K8MHW2"/>
<dbReference type="GO" id="GO:0016020">
    <property type="term" value="C:membrane"/>
    <property type="evidence" value="ECO:0007669"/>
    <property type="project" value="InterPro"/>
</dbReference>
<keyword evidence="3" id="KW-1185">Reference proteome</keyword>
<organism evidence="2 3">
    <name type="scientific">Fructobacillus ficulneus</name>
    <dbReference type="NCBI Taxonomy" id="157463"/>
    <lineage>
        <taxon>Bacteria</taxon>
        <taxon>Bacillati</taxon>
        <taxon>Bacillota</taxon>
        <taxon>Bacilli</taxon>
        <taxon>Lactobacillales</taxon>
        <taxon>Lactobacillaceae</taxon>
        <taxon>Fructobacillus</taxon>
    </lineage>
</organism>
<dbReference type="InterPro" id="IPR004679">
    <property type="entry name" value="2-OHcarboxylate_transport"/>
</dbReference>
<feature type="transmembrane region" description="Helical" evidence="1">
    <location>
        <begin position="180"/>
        <end position="199"/>
    </location>
</feature>
<keyword evidence="1" id="KW-1133">Transmembrane helix</keyword>
<dbReference type="GO" id="GO:0008514">
    <property type="term" value="F:organic anion transmembrane transporter activity"/>
    <property type="evidence" value="ECO:0007669"/>
    <property type="project" value="InterPro"/>
</dbReference>
<dbReference type="PANTHER" id="PTHR40033:SF1">
    <property type="entry name" value="CITRATE-SODIUM SYMPORTER"/>
    <property type="match status" value="1"/>
</dbReference>
<feature type="transmembrane region" description="Helical" evidence="1">
    <location>
        <begin position="82"/>
        <end position="103"/>
    </location>
</feature>
<evidence type="ECO:0000313" key="2">
    <source>
        <dbReference type="EMBL" id="GAP00162.1"/>
    </source>
</evidence>
<name>A0A0K8MHW2_9LACO</name>
<dbReference type="PANTHER" id="PTHR40033">
    <property type="entry name" value="NA(+)-MALATE SYMPORTER"/>
    <property type="match status" value="1"/>
</dbReference>